<organism evidence="1 2">
    <name type="scientific">Petrolisthes manimaculis</name>
    <dbReference type="NCBI Taxonomy" id="1843537"/>
    <lineage>
        <taxon>Eukaryota</taxon>
        <taxon>Metazoa</taxon>
        <taxon>Ecdysozoa</taxon>
        <taxon>Arthropoda</taxon>
        <taxon>Crustacea</taxon>
        <taxon>Multicrustacea</taxon>
        <taxon>Malacostraca</taxon>
        <taxon>Eumalacostraca</taxon>
        <taxon>Eucarida</taxon>
        <taxon>Decapoda</taxon>
        <taxon>Pleocyemata</taxon>
        <taxon>Anomura</taxon>
        <taxon>Galatheoidea</taxon>
        <taxon>Porcellanidae</taxon>
        <taxon>Petrolisthes</taxon>
    </lineage>
</organism>
<evidence type="ECO:0000313" key="1">
    <source>
        <dbReference type="EMBL" id="KAK4306635.1"/>
    </source>
</evidence>
<name>A0AAE1U568_9EUCA</name>
<comment type="caution">
    <text evidence="1">The sequence shown here is derived from an EMBL/GenBank/DDBJ whole genome shotgun (WGS) entry which is preliminary data.</text>
</comment>
<gene>
    <name evidence="1" type="ORF">Pmani_021562</name>
</gene>
<keyword evidence="2" id="KW-1185">Reference proteome</keyword>
<dbReference type="Proteomes" id="UP001292094">
    <property type="component" value="Unassembled WGS sequence"/>
</dbReference>
<accession>A0AAE1U568</accession>
<sequence>MGDDERRDEWIIARMTGRWNGDEQIGRVRLAVLAWINGIVGDWLTDRWVGQPGVRTNTAPTFLSTPDATLKKMGLVG</sequence>
<proteinExistence type="predicted"/>
<dbReference type="AlphaFoldDB" id="A0AAE1U568"/>
<dbReference type="EMBL" id="JAWZYT010002107">
    <property type="protein sequence ID" value="KAK4306635.1"/>
    <property type="molecule type" value="Genomic_DNA"/>
</dbReference>
<protein>
    <submittedName>
        <fullName evidence="1">Uncharacterized protein</fullName>
    </submittedName>
</protein>
<reference evidence="1" key="1">
    <citation type="submission" date="2023-11" db="EMBL/GenBank/DDBJ databases">
        <title>Genome assemblies of two species of porcelain crab, Petrolisthes cinctipes and Petrolisthes manimaculis (Anomura: Porcellanidae).</title>
        <authorList>
            <person name="Angst P."/>
        </authorList>
    </citation>
    <scope>NUCLEOTIDE SEQUENCE</scope>
    <source>
        <strain evidence="1">PB745_02</strain>
        <tissue evidence="1">Gill</tissue>
    </source>
</reference>
<evidence type="ECO:0000313" key="2">
    <source>
        <dbReference type="Proteomes" id="UP001292094"/>
    </source>
</evidence>